<dbReference type="Proteomes" id="UP000247586">
    <property type="component" value="Chromosome"/>
</dbReference>
<dbReference type="RefSeq" id="WP_054837321.1">
    <property type="nucleotide sequence ID" value="NZ_BBBA01000042.1"/>
</dbReference>
<dbReference type="AlphaFoldDB" id="A0A2U9IWS6"/>
<dbReference type="InterPro" id="IPR057527">
    <property type="entry name" value="HVO_A0261-like_N"/>
</dbReference>
<reference evidence="3" key="3">
    <citation type="submission" date="2020-03" db="EMBL/GenBank/DDBJ databases">
        <title>Sequencing and Assembly of Multiple Reported Metal-Biooxidizing Members of the Extremely Thermoacidophilic Archaeal Family Sulfolobaceae.</title>
        <authorList>
            <person name="Counts J.A."/>
            <person name="Kelly R.M."/>
        </authorList>
    </citation>
    <scope>NUCLEOTIDE SEQUENCE [LARGE SCALE GENOMIC DNA]</scope>
    <source>
        <strain evidence="3">HO1-1</strain>
    </source>
</reference>
<reference evidence="2 3" key="1">
    <citation type="submission" date="2018-05" db="EMBL/GenBank/DDBJ databases">
        <title>Complete Genome Sequences of Extremely Thermoacidophilic, Metal-Mobilizing Type-Strain Members of the Archaeal Family Sulfolobaceae: Acidianus brierleyi DSM-1651T, Acidianus sulfidivorans DSM-18786T, Metallosphaera hakonensis DSM-7519T, and Metallosphaera prunae DSM-10039T.</title>
        <authorList>
            <person name="Counts J.A."/>
            <person name="Kelly R.M."/>
        </authorList>
    </citation>
    <scope>NUCLEOTIDE SEQUENCE [LARGE SCALE GENOMIC DNA]</scope>
    <source>
        <strain evidence="2 3">HO1-1</strain>
    </source>
</reference>
<dbReference type="Pfam" id="PF25213">
    <property type="entry name" value="HVO_A0261_N"/>
    <property type="match status" value="1"/>
</dbReference>
<sequence length="123" mass="13783">MGGSIYKYLIHTKGGIIELCDPHLDQEEIRVLMSVSRGKSRNGEIAKDTRLSPSTVKRKSRSLVDRGYLEMRDGHFKVTGCGKFLMKTLEVTEAIPMARVGESLQGVSSCLKRKTQCYTRDTT</sequence>
<dbReference type="EMBL" id="CP029287">
    <property type="protein sequence ID" value="AWS00414.1"/>
    <property type="molecule type" value="Genomic_DNA"/>
</dbReference>
<dbReference type="KEGG" id="mhk:DFR87_12840"/>
<dbReference type="InterPro" id="IPR036388">
    <property type="entry name" value="WH-like_DNA-bd_sf"/>
</dbReference>
<feature type="domain" description="HVO-A0261-like N-terminal" evidence="1">
    <location>
        <begin position="28"/>
        <end position="92"/>
    </location>
</feature>
<dbReference type="SUPFAM" id="SSF46785">
    <property type="entry name" value="Winged helix' DNA-binding domain"/>
    <property type="match status" value="1"/>
</dbReference>
<organism evidence="2 3">
    <name type="scientific">Metallosphaera hakonensis JCM 8857 = DSM 7519</name>
    <dbReference type="NCBI Taxonomy" id="1293036"/>
    <lineage>
        <taxon>Archaea</taxon>
        <taxon>Thermoproteota</taxon>
        <taxon>Thermoprotei</taxon>
        <taxon>Sulfolobales</taxon>
        <taxon>Sulfolobaceae</taxon>
        <taxon>Metallosphaera</taxon>
    </lineage>
</organism>
<accession>A0A2U9IWS6</accession>
<protein>
    <recommendedName>
        <fullName evidence="1">HVO-A0261-like N-terminal domain-containing protein</fullName>
    </recommendedName>
</protein>
<evidence type="ECO:0000313" key="3">
    <source>
        <dbReference type="Proteomes" id="UP000247586"/>
    </source>
</evidence>
<keyword evidence="3" id="KW-1185">Reference proteome</keyword>
<dbReference type="InterPro" id="IPR036390">
    <property type="entry name" value="WH_DNA-bd_sf"/>
</dbReference>
<dbReference type="GeneID" id="36836245"/>
<dbReference type="STRING" id="1293036.GCA_001315825_02817"/>
<gene>
    <name evidence="2" type="ORF">DFR87_12840</name>
</gene>
<dbReference type="Gene3D" id="1.10.10.10">
    <property type="entry name" value="Winged helix-like DNA-binding domain superfamily/Winged helix DNA-binding domain"/>
    <property type="match status" value="1"/>
</dbReference>
<evidence type="ECO:0000259" key="1">
    <source>
        <dbReference type="Pfam" id="PF25213"/>
    </source>
</evidence>
<name>A0A2U9IWS6_9CREN</name>
<reference evidence="3" key="2">
    <citation type="submission" date="2020-03" db="EMBL/GenBank/DDBJ databases">
        <title>Complete Genome Sequences of Extremely Thermoacidophilic, Metal-Mobilizing Type-Strain Members of the Archaeal Family Sulfolobaceae: Acidianus brierleyi DSM-1651T, Acidianus sulfidivorans DSM-18786T, Metallosphaera hakonensis DSM-7519T, and Metallosphaera prunae DSM-10039T.</title>
        <authorList>
            <person name="Counts J.A."/>
            <person name="Kelly R.M."/>
        </authorList>
    </citation>
    <scope>NUCLEOTIDE SEQUENCE [LARGE SCALE GENOMIC DNA]</scope>
    <source>
        <strain evidence="3">HO1-1</strain>
    </source>
</reference>
<proteinExistence type="predicted"/>
<evidence type="ECO:0000313" key="2">
    <source>
        <dbReference type="EMBL" id="AWS00414.1"/>
    </source>
</evidence>